<accession>A0ABR0ELZ9</accession>
<sequence>MAFVDRINAVVPLHFVVPAIIGLLTLAAVGFLVSNSTVKDIYVPKEKHLWHYPIKGLGGIQVNKATIGRQGFEDDRTFCLVKIHRDKNTNEITVLETMYSGFNLQMVLFQAIVEDREKGPQNASITVTRLGPENPNPEQLTYTGRSEHQIKLPLRPDVSTLEKRYLDMHGSACEVYDMGPSISAWFTKYLAFETALMYIGNNGRIVLGSGAPNGDIAIAKRSPTPAPLRRLLPSLLKTPTETITFQDIGQYLVVTKESNDEVSSRLSPGHSMNIHKFRPNIIVSGSPAPYDEDFWSRLIFPNNLRMDFGGTCWRCQAITVDLKTGRKAEGEEGEVWKRLNRDQRVDKGWKYGPVFGKYGYTGLGDVGRTIEVGERAVVAKRVREQPVFDWPLPKAVVAAFSG</sequence>
<evidence type="ECO:0000313" key="4">
    <source>
        <dbReference type="Proteomes" id="UP001305779"/>
    </source>
</evidence>
<feature type="domain" description="MOSC" evidence="2">
    <location>
        <begin position="220"/>
        <end position="379"/>
    </location>
</feature>
<name>A0ABR0ELZ9_ZASCE</name>
<feature type="transmembrane region" description="Helical" evidence="1">
    <location>
        <begin position="12"/>
        <end position="33"/>
    </location>
</feature>
<organism evidence="3 4">
    <name type="scientific">Zasmidium cellare</name>
    <name type="common">Wine cellar mold</name>
    <name type="synonym">Racodium cellare</name>
    <dbReference type="NCBI Taxonomy" id="395010"/>
    <lineage>
        <taxon>Eukaryota</taxon>
        <taxon>Fungi</taxon>
        <taxon>Dikarya</taxon>
        <taxon>Ascomycota</taxon>
        <taxon>Pezizomycotina</taxon>
        <taxon>Dothideomycetes</taxon>
        <taxon>Dothideomycetidae</taxon>
        <taxon>Mycosphaerellales</taxon>
        <taxon>Mycosphaerellaceae</taxon>
        <taxon>Zasmidium</taxon>
    </lineage>
</organism>
<dbReference type="SUPFAM" id="SSF50800">
    <property type="entry name" value="PK beta-barrel domain-like"/>
    <property type="match status" value="1"/>
</dbReference>
<evidence type="ECO:0000259" key="2">
    <source>
        <dbReference type="PROSITE" id="PS51340"/>
    </source>
</evidence>
<dbReference type="InterPro" id="IPR005302">
    <property type="entry name" value="MoCF_Sase_C"/>
</dbReference>
<keyword evidence="1" id="KW-0812">Transmembrane</keyword>
<gene>
    <name evidence="3" type="ORF">PRZ48_006033</name>
</gene>
<keyword evidence="1" id="KW-0472">Membrane</keyword>
<keyword evidence="1" id="KW-1133">Transmembrane helix</keyword>
<evidence type="ECO:0000256" key="1">
    <source>
        <dbReference type="SAM" id="Phobius"/>
    </source>
</evidence>
<dbReference type="Pfam" id="PF03473">
    <property type="entry name" value="MOSC"/>
    <property type="match status" value="1"/>
</dbReference>
<dbReference type="EMBL" id="JAXOVC010000004">
    <property type="protein sequence ID" value="KAK4502607.1"/>
    <property type="molecule type" value="Genomic_DNA"/>
</dbReference>
<comment type="caution">
    <text evidence="3">The sequence shown here is derived from an EMBL/GenBank/DDBJ whole genome shotgun (WGS) entry which is preliminary data.</text>
</comment>
<dbReference type="PROSITE" id="PS51340">
    <property type="entry name" value="MOSC"/>
    <property type="match status" value="1"/>
</dbReference>
<dbReference type="Pfam" id="PF03476">
    <property type="entry name" value="MOSC_N"/>
    <property type="match status" value="1"/>
</dbReference>
<reference evidence="3 4" key="1">
    <citation type="journal article" date="2023" name="G3 (Bethesda)">
        <title>A chromosome-level genome assembly of Zasmidium syzygii isolated from banana leaves.</title>
        <authorList>
            <person name="van Westerhoven A.C."/>
            <person name="Mehrabi R."/>
            <person name="Talebi R."/>
            <person name="Steentjes M.B.F."/>
            <person name="Corcolon B."/>
            <person name="Chong P.A."/>
            <person name="Kema G.H.J."/>
            <person name="Seidl M.F."/>
        </authorList>
    </citation>
    <scope>NUCLEOTIDE SEQUENCE [LARGE SCALE GENOMIC DNA]</scope>
    <source>
        <strain evidence="3 4">P124</strain>
    </source>
</reference>
<proteinExistence type="predicted"/>
<dbReference type="Proteomes" id="UP001305779">
    <property type="component" value="Unassembled WGS sequence"/>
</dbReference>
<keyword evidence="4" id="KW-1185">Reference proteome</keyword>
<protein>
    <recommendedName>
        <fullName evidence="2">MOSC domain-containing protein</fullName>
    </recommendedName>
</protein>
<evidence type="ECO:0000313" key="3">
    <source>
        <dbReference type="EMBL" id="KAK4502607.1"/>
    </source>
</evidence>
<dbReference type="InterPro" id="IPR011037">
    <property type="entry name" value="Pyrv_Knase-like_insert_dom_sf"/>
</dbReference>
<dbReference type="InterPro" id="IPR005303">
    <property type="entry name" value="MOCOS_middle"/>
</dbReference>